<feature type="transmembrane region" description="Helical" evidence="1">
    <location>
        <begin position="12"/>
        <end position="30"/>
    </location>
</feature>
<evidence type="ECO:0000313" key="3">
    <source>
        <dbReference type="Proteomes" id="UP000078070"/>
    </source>
</evidence>
<organism evidence="2 3">
    <name type="scientific">Marinobacterium aestuarii</name>
    <dbReference type="NCBI Taxonomy" id="1821621"/>
    <lineage>
        <taxon>Bacteria</taxon>
        <taxon>Pseudomonadati</taxon>
        <taxon>Pseudomonadota</taxon>
        <taxon>Gammaproteobacteria</taxon>
        <taxon>Oceanospirillales</taxon>
        <taxon>Oceanospirillaceae</taxon>
        <taxon>Marinobacterium</taxon>
    </lineage>
</organism>
<evidence type="ECO:0000313" key="2">
    <source>
        <dbReference type="EMBL" id="ANG63497.1"/>
    </source>
</evidence>
<gene>
    <name evidence="2" type="ORF">A8C75_14135</name>
</gene>
<sequence length="111" mass="12291">MDISTQIILSLTLYKIVSLLVGTVFAYMGYRLFMSGIWGHAGELETGFGDNKLALKKAAPGTFFVLFGAIVISITLYKGLEFKNNQNDSVTDSYVEIIEADDNEMPEKPPF</sequence>
<keyword evidence="1" id="KW-0812">Transmembrane</keyword>
<dbReference type="KEGG" id="mars:A8C75_14135"/>
<dbReference type="AlphaFoldDB" id="A0A1A9F029"/>
<dbReference type="Proteomes" id="UP000078070">
    <property type="component" value="Chromosome"/>
</dbReference>
<proteinExistence type="predicted"/>
<evidence type="ECO:0000256" key="1">
    <source>
        <dbReference type="SAM" id="Phobius"/>
    </source>
</evidence>
<feature type="transmembrane region" description="Helical" evidence="1">
    <location>
        <begin position="58"/>
        <end position="77"/>
    </location>
</feature>
<dbReference type="EMBL" id="CP015839">
    <property type="protein sequence ID" value="ANG63497.1"/>
    <property type="molecule type" value="Genomic_DNA"/>
</dbReference>
<protein>
    <submittedName>
        <fullName evidence="2">Uncharacterized protein</fullName>
    </submittedName>
</protein>
<name>A0A1A9F029_9GAMM</name>
<dbReference type="STRING" id="1821621.A8C75_14135"/>
<keyword evidence="1" id="KW-1133">Transmembrane helix</keyword>
<reference evidence="2 3" key="2">
    <citation type="journal article" date="2018" name="Int. J. Syst. Evol. Microbiol.">
        <title>Marinobacterium aestuarii sp. nov., a benzene-degrading marine bacterium isolated from estuary sediment.</title>
        <authorList>
            <person name="Bae S.S."/>
            <person name="Jung J."/>
            <person name="Chung D."/>
            <person name="Baek K."/>
        </authorList>
    </citation>
    <scope>NUCLEOTIDE SEQUENCE [LARGE SCALE GENOMIC DNA]</scope>
    <source>
        <strain evidence="2 3">ST58-10</strain>
    </source>
</reference>
<reference evidence="3" key="1">
    <citation type="submission" date="2016-05" db="EMBL/GenBank/DDBJ databases">
        <authorList>
            <person name="Baek K."/>
            <person name="Yang S.-J."/>
        </authorList>
    </citation>
    <scope>NUCLEOTIDE SEQUENCE [LARGE SCALE GENOMIC DNA]</scope>
    <source>
        <strain evidence="3">ST58-10</strain>
    </source>
</reference>
<keyword evidence="3" id="KW-1185">Reference proteome</keyword>
<accession>A0A1A9F029</accession>
<dbReference type="RefSeq" id="WP_067383604.1">
    <property type="nucleotide sequence ID" value="NZ_CP015839.1"/>
</dbReference>
<keyword evidence="1" id="KW-0472">Membrane</keyword>